<dbReference type="PANTHER" id="PTHR10357:SF209">
    <property type="entry name" value="PERIPLASMIC ALPHA-AMYLASE"/>
    <property type="match status" value="1"/>
</dbReference>
<dbReference type="Gene3D" id="2.60.40.1110">
    <property type="match status" value="1"/>
</dbReference>
<keyword evidence="4 8" id="KW-0732">Signal</keyword>
<dbReference type="EC" id="3.2.1.1" evidence="3"/>
<reference evidence="10" key="1">
    <citation type="submission" date="2022-10" db="EMBL/GenBank/DDBJ databases">
        <title>The WGS of Solirubrobacter sp. CPCC 204708.</title>
        <authorList>
            <person name="Jiang Z."/>
        </authorList>
    </citation>
    <scope>NUCLEOTIDE SEQUENCE</scope>
    <source>
        <strain evidence="10">CPCC 204708</strain>
    </source>
</reference>
<feature type="region of interest" description="Disordered" evidence="7">
    <location>
        <begin position="451"/>
        <end position="503"/>
    </location>
</feature>
<evidence type="ECO:0000256" key="8">
    <source>
        <dbReference type="SAM" id="SignalP"/>
    </source>
</evidence>
<keyword evidence="5 10" id="KW-0378">Hydrolase</keyword>
<dbReference type="GO" id="GO:0016787">
    <property type="term" value="F:hydrolase activity"/>
    <property type="evidence" value="ECO:0007669"/>
    <property type="project" value="UniProtKB-KW"/>
</dbReference>
<dbReference type="Pfam" id="PF17957">
    <property type="entry name" value="Big_7"/>
    <property type="match status" value="1"/>
</dbReference>
<evidence type="ECO:0000256" key="2">
    <source>
        <dbReference type="ARBA" id="ARBA00008061"/>
    </source>
</evidence>
<comment type="similarity">
    <text evidence="2">Belongs to the glycosyl hydrolase 13 family.</text>
</comment>
<sequence length="920" mass="102125">MSAVRRMVLASLFAALLAGTAQAHDRGLDGHPSLRNAVTDQTFYFVMADRFANGSTENDHGGLPPGKDAGQSGFDPTGKGWYHGGDLRGLLGKLDYVQGLGATAIWLTPSFKNKAVQPEDNSAGYHGYWITDFTQIDPHLGSNEDLRALVDAAHRRGIKVYFDIITNHTADVIKYVEGARMPYRSKDQAPYRTASGAPFDDRDHAGTSFFPPLSATTSFPFRPFVPEAERTVKVPAWLNDVTLYHNRGDTTFVGENSLYGDFFGLDDLFTEHPRVVDGMVEIYKTWIREFRIDGFRMDTMKHVNDEFWQTFAPTIERYARSQGIRDFYMFGEVAEDNSRPILSHFTTHDRVQGVLDFAFQTAAMRFAANSVGTDDLRNLFVDDDWFTDGDSNVYNLPTFLGNHDRGRVGMFVRDANPGATEAELLQRDRLAHALMYFSRGNPVVYYGDEQGFTGAGGDQDSRQDMFPSQSPQYNNAADPIAGDDGAGKNDNLGSDETPMDDNFDPGHPLYRELVRLAELTRRHPALRNGTQQHRYSSPAAGVYAFSRFHDREYVVALNNAETAASAAIPTFMARGDWERVYGDGPKWARSGRDARLTLTVPPLSAVVYRARDRIERSRRAPNVWLTAPASGSDRLEVRANVAGSSAYHVTFFARVGHRWVDIGTDDNAPYRVFHDVADLAPGTRVKYRAVVLDNARHERRSQTVRSTVAPPTITLEAPTEGQRVRGTVEVRATAVPEHAHHVVAFERSVDGGPFTRIGSDDSSPVHTAFDDTSSLPDGARVTYRAVLTYAPGRTVTSAARSATIVQARVETAVIHYKGDLAKWGLHLFGDGLPDSEKPEWTNPFPFDEADQYGGLRRIEISDDTKPVGFVVHGRPPTDPNVKDTANDRFFTPLATPEIWLREGDARIYTCAAANDTCVAR</sequence>
<name>A0ABT4RT36_9ACTN</name>
<dbReference type="CDD" id="cd10315">
    <property type="entry name" value="CBM41_pullulanase"/>
    <property type="match status" value="1"/>
</dbReference>
<dbReference type="InterPro" id="IPR013780">
    <property type="entry name" value="Glyco_hydro_b"/>
</dbReference>
<comment type="catalytic activity">
    <reaction evidence="1">
        <text>Endohydrolysis of (1-&gt;4)-alpha-D-glucosidic linkages in polysaccharides containing three or more (1-&gt;4)-alpha-linked D-glucose units.</text>
        <dbReference type="EC" id="3.2.1.1"/>
    </reaction>
</comment>
<dbReference type="CDD" id="cd11339">
    <property type="entry name" value="AmyAc_bac_CMD_like_2"/>
    <property type="match status" value="1"/>
</dbReference>
<evidence type="ECO:0000259" key="9">
    <source>
        <dbReference type="SMART" id="SM00642"/>
    </source>
</evidence>
<dbReference type="SUPFAM" id="SSF49452">
    <property type="entry name" value="Starch-binding domain-like"/>
    <property type="match status" value="1"/>
</dbReference>
<evidence type="ECO:0000256" key="7">
    <source>
        <dbReference type="SAM" id="MobiDB-lite"/>
    </source>
</evidence>
<dbReference type="InterPro" id="IPR013783">
    <property type="entry name" value="Ig-like_fold"/>
</dbReference>
<comment type="caution">
    <text evidence="10">The sequence shown here is derived from an EMBL/GenBank/DDBJ whole genome shotgun (WGS) entry which is preliminary data.</text>
</comment>
<dbReference type="SUPFAM" id="SSF51011">
    <property type="entry name" value="Glycosyl hydrolase domain"/>
    <property type="match status" value="1"/>
</dbReference>
<dbReference type="Gene3D" id="2.60.40.1180">
    <property type="entry name" value="Golgi alpha-mannosidase II"/>
    <property type="match status" value="1"/>
</dbReference>
<keyword evidence="6" id="KW-0326">Glycosidase</keyword>
<evidence type="ECO:0000256" key="5">
    <source>
        <dbReference type="ARBA" id="ARBA00022801"/>
    </source>
</evidence>
<dbReference type="Gene3D" id="3.20.20.80">
    <property type="entry name" value="Glycosidases"/>
    <property type="match status" value="1"/>
</dbReference>
<accession>A0ABT4RT36</accession>
<keyword evidence="11" id="KW-1185">Reference proteome</keyword>
<dbReference type="PANTHER" id="PTHR10357">
    <property type="entry name" value="ALPHA-AMYLASE FAMILY MEMBER"/>
    <property type="match status" value="1"/>
</dbReference>
<dbReference type="EMBL" id="JAPCID010000064">
    <property type="protein sequence ID" value="MDA0141747.1"/>
    <property type="molecule type" value="Genomic_DNA"/>
</dbReference>
<feature type="domain" description="Glycosyl hydrolase family 13 catalytic" evidence="9">
    <location>
        <begin position="45"/>
        <end position="481"/>
    </location>
</feature>
<dbReference type="Proteomes" id="UP001147700">
    <property type="component" value="Unassembled WGS sequence"/>
</dbReference>
<protein>
    <recommendedName>
        <fullName evidence="3">alpha-amylase</fullName>
        <ecNumber evidence="3">3.2.1.1</ecNumber>
    </recommendedName>
</protein>
<feature type="compositionally biased region" description="Polar residues" evidence="7">
    <location>
        <begin position="466"/>
        <end position="475"/>
    </location>
</feature>
<proteinExistence type="inferred from homology"/>
<evidence type="ECO:0000313" key="10">
    <source>
        <dbReference type="EMBL" id="MDA0141747.1"/>
    </source>
</evidence>
<dbReference type="InterPro" id="IPR006048">
    <property type="entry name" value="A-amylase/branching_C"/>
</dbReference>
<dbReference type="Pfam" id="PF00128">
    <property type="entry name" value="Alpha-amylase"/>
    <property type="match status" value="1"/>
</dbReference>
<organism evidence="10 11">
    <name type="scientific">Solirubrobacter deserti</name>
    <dbReference type="NCBI Taxonomy" id="2282478"/>
    <lineage>
        <taxon>Bacteria</taxon>
        <taxon>Bacillati</taxon>
        <taxon>Actinomycetota</taxon>
        <taxon>Thermoleophilia</taxon>
        <taxon>Solirubrobacterales</taxon>
        <taxon>Solirubrobacteraceae</taxon>
        <taxon>Solirubrobacter</taxon>
    </lineage>
</organism>
<evidence type="ECO:0000256" key="1">
    <source>
        <dbReference type="ARBA" id="ARBA00000548"/>
    </source>
</evidence>
<gene>
    <name evidence="10" type="ORF">OJ962_29920</name>
</gene>
<dbReference type="SUPFAM" id="SSF51445">
    <property type="entry name" value="(Trans)glycosidases"/>
    <property type="match status" value="1"/>
</dbReference>
<evidence type="ECO:0000256" key="6">
    <source>
        <dbReference type="ARBA" id="ARBA00023295"/>
    </source>
</evidence>
<dbReference type="RefSeq" id="WP_202953245.1">
    <property type="nucleotide sequence ID" value="NZ_JAPCID010000064.1"/>
</dbReference>
<feature type="region of interest" description="Disordered" evidence="7">
    <location>
        <begin position="56"/>
        <end position="75"/>
    </location>
</feature>
<dbReference type="InterPro" id="IPR005323">
    <property type="entry name" value="CBM41_pullulanase"/>
</dbReference>
<dbReference type="InterPro" id="IPR013784">
    <property type="entry name" value="Carb-bd-like_fold"/>
</dbReference>
<feature type="signal peptide" evidence="8">
    <location>
        <begin position="1"/>
        <end position="23"/>
    </location>
</feature>
<evidence type="ECO:0000256" key="4">
    <source>
        <dbReference type="ARBA" id="ARBA00022729"/>
    </source>
</evidence>
<evidence type="ECO:0000313" key="11">
    <source>
        <dbReference type="Proteomes" id="UP001147700"/>
    </source>
</evidence>
<dbReference type="InterPro" id="IPR006047">
    <property type="entry name" value="GH13_cat_dom"/>
</dbReference>
<dbReference type="InterPro" id="IPR017853">
    <property type="entry name" value="GH"/>
</dbReference>
<feature type="chain" id="PRO_5045525834" description="alpha-amylase" evidence="8">
    <location>
        <begin position="24"/>
        <end position="920"/>
    </location>
</feature>
<dbReference type="SMART" id="SM00642">
    <property type="entry name" value="Aamy"/>
    <property type="match status" value="1"/>
</dbReference>
<dbReference type="Gene3D" id="2.60.40.10">
    <property type="entry name" value="Immunoglobulins"/>
    <property type="match status" value="2"/>
</dbReference>
<evidence type="ECO:0000256" key="3">
    <source>
        <dbReference type="ARBA" id="ARBA00012595"/>
    </source>
</evidence>
<dbReference type="Pfam" id="PF03714">
    <property type="entry name" value="PUD"/>
    <property type="match status" value="1"/>
</dbReference>
<dbReference type="Pfam" id="PF02806">
    <property type="entry name" value="Alpha-amylase_C"/>
    <property type="match status" value="1"/>
</dbReference>